<evidence type="ECO:0000256" key="2">
    <source>
        <dbReference type="ARBA" id="ARBA00022801"/>
    </source>
</evidence>
<dbReference type="Proteomes" id="UP000541136">
    <property type="component" value="Unassembled WGS sequence"/>
</dbReference>
<dbReference type="PANTHER" id="PTHR10655:SF17">
    <property type="entry name" value="LYSOPHOSPHOLIPASE-LIKE PROTEIN 1"/>
    <property type="match status" value="1"/>
</dbReference>
<evidence type="ECO:0000259" key="3">
    <source>
        <dbReference type="Pfam" id="PF02230"/>
    </source>
</evidence>
<dbReference type="InterPro" id="IPR029058">
    <property type="entry name" value="AB_hydrolase_fold"/>
</dbReference>
<gene>
    <name evidence="4" type="ORF">HNR28_003435</name>
</gene>
<evidence type="ECO:0000256" key="1">
    <source>
        <dbReference type="ARBA" id="ARBA00006499"/>
    </source>
</evidence>
<name>A0A7W9TTB5_CASDE</name>
<dbReference type="InterPro" id="IPR050565">
    <property type="entry name" value="LYPA1-2/EST-like"/>
</dbReference>
<dbReference type="RefSeq" id="WP_151024260.1">
    <property type="nucleotide sequence ID" value="NZ_JACHIB010000025.1"/>
</dbReference>
<sequence length="227" mass="25014">MNPTLLDTIERITGPEPTHSVIWLHGLGADGHDFEPVVPELIHPGLPALRFVFPHAPVRPVSLNQGMPMRAWYDLYGLDRDAREDIDGLRAARHAVTELIERENQRGILAERIVLAGFSQGCATALYTGLRHPERLAGLIGLSGYLPLRNTLAAERHPANAGTPVFMAHGTMDMVVPLTYAETSRDAMAAQGQPVEWHTYPMPHGLHPQELDDIRAFLTRVTTTTGT</sequence>
<proteinExistence type="inferred from homology"/>
<dbReference type="Pfam" id="PF02230">
    <property type="entry name" value="Abhydrolase_2"/>
    <property type="match status" value="1"/>
</dbReference>
<dbReference type="Gene3D" id="3.40.50.1820">
    <property type="entry name" value="alpha/beta hydrolase"/>
    <property type="match status" value="1"/>
</dbReference>
<dbReference type="InterPro" id="IPR003140">
    <property type="entry name" value="PLipase/COase/thioEstase"/>
</dbReference>
<dbReference type="AlphaFoldDB" id="A0A7W9TTB5"/>
<organism evidence="4 5">
    <name type="scientific">Castellaniella defragrans</name>
    <name type="common">Alcaligenes defragrans</name>
    <dbReference type="NCBI Taxonomy" id="75697"/>
    <lineage>
        <taxon>Bacteria</taxon>
        <taxon>Pseudomonadati</taxon>
        <taxon>Pseudomonadota</taxon>
        <taxon>Betaproteobacteria</taxon>
        <taxon>Burkholderiales</taxon>
        <taxon>Alcaligenaceae</taxon>
        <taxon>Castellaniella</taxon>
    </lineage>
</organism>
<comment type="similarity">
    <text evidence="1">Belongs to the AB hydrolase superfamily. AB hydrolase 2 family.</text>
</comment>
<dbReference type="PANTHER" id="PTHR10655">
    <property type="entry name" value="LYSOPHOSPHOLIPASE-RELATED"/>
    <property type="match status" value="1"/>
</dbReference>
<keyword evidence="2" id="KW-0378">Hydrolase</keyword>
<evidence type="ECO:0000313" key="5">
    <source>
        <dbReference type="Proteomes" id="UP000541136"/>
    </source>
</evidence>
<dbReference type="GO" id="GO:0016787">
    <property type="term" value="F:hydrolase activity"/>
    <property type="evidence" value="ECO:0007669"/>
    <property type="project" value="UniProtKB-KW"/>
</dbReference>
<comment type="caution">
    <text evidence="4">The sequence shown here is derived from an EMBL/GenBank/DDBJ whole genome shotgun (WGS) entry which is preliminary data.</text>
</comment>
<dbReference type="EMBL" id="JACHIB010000025">
    <property type="protein sequence ID" value="MBB6085377.1"/>
    <property type="molecule type" value="Genomic_DNA"/>
</dbReference>
<accession>A0A7W9TTB5</accession>
<reference evidence="4 5" key="1">
    <citation type="submission" date="2020-08" db="EMBL/GenBank/DDBJ databases">
        <title>Genomic Encyclopedia of Type Strains, Phase IV (KMG-IV): sequencing the most valuable type-strain genomes for metagenomic binning, comparative biology and taxonomic classification.</title>
        <authorList>
            <person name="Goeker M."/>
        </authorList>
    </citation>
    <scope>NUCLEOTIDE SEQUENCE [LARGE SCALE GENOMIC DNA]</scope>
    <source>
        <strain evidence="4 5">DSM 12141</strain>
    </source>
</reference>
<dbReference type="SUPFAM" id="SSF53474">
    <property type="entry name" value="alpha/beta-Hydrolases"/>
    <property type="match status" value="1"/>
</dbReference>
<protein>
    <submittedName>
        <fullName evidence="4">Phospholipase/carboxylesterase</fullName>
    </submittedName>
</protein>
<evidence type="ECO:0000313" key="4">
    <source>
        <dbReference type="EMBL" id="MBB6085377.1"/>
    </source>
</evidence>
<feature type="domain" description="Phospholipase/carboxylesterase/thioesterase" evidence="3">
    <location>
        <begin position="17"/>
        <end position="219"/>
    </location>
</feature>